<accession>A0AC35FXH8</accession>
<evidence type="ECO:0000313" key="2">
    <source>
        <dbReference type="WBParaSite" id="PS1159_v2.g21842.t1"/>
    </source>
</evidence>
<dbReference type="Proteomes" id="UP000887580">
    <property type="component" value="Unplaced"/>
</dbReference>
<name>A0AC35FXH8_9BILA</name>
<evidence type="ECO:0000313" key="1">
    <source>
        <dbReference type="Proteomes" id="UP000887580"/>
    </source>
</evidence>
<organism evidence="1 2">
    <name type="scientific">Panagrolaimus sp. PS1159</name>
    <dbReference type="NCBI Taxonomy" id="55785"/>
    <lineage>
        <taxon>Eukaryota</taxon>
        <taxon>Metazoa</taxon>
        <taxon>Ecdysozoa</taxon>
        <taxon>Nematoda</taxon>
        <taxon>Chromadorea</taxon>
        <taxon>Rhabditida</taxon>
        <taxon>Tylenchina</taxon>
        <taxon>Panagrolaimomorpha</taxon>
        <taxon>Panagrolaimoidea</taxon>
        <taxon>Panagrolaimidae</taxon>
        <taxon>Panagrolaimus</taxon>
    </lineage>
</organism>
<reference evidence="2" key="1">
    <citation type="submission" date="2022-11" db="UniProtKB">
        <authorList>
            <consortium name="WormBaseParasite"/>
        </authorList>
    </citation>
    <scope>IDENTIFICATION</scope>
</reference>
<proteinExistence type="predicted"/>
<protein>
    <submittedName>
        <fullName evidence="2">Uncharacterized protein</fullName>
    </submittedName>
</protein>
<sequence>MFCFFSLQKQSAPTVPQKPSKQPITAPTRSQYSIVGTNSSNSATSDSSTPISTKTNSVAGKKIGPQSLLNWSEVNSEIKTRQRVAKVCFYLFLRVFDSIQIL</sequence>
<dbReference type="WBParaSite" id="PS1159_v2.g21842.t1">
    <property type="protein sequence ID" value="PS1159_v2.g21842.t1"/>
    <property type="gene ID" value="PS1159_v2.g21842"/>
</dbReference>